<evidence type="ECO:0000313" key="2">
    <source>
        <dbReference type="EMBL" id="PJE76910.1"/>
    </source>
</evidence>
<evidence type="ECO:0000313" key="3">
    <source>
        <dbReference type="Proteomes" id="UP000231436"/>
    </source>
</evidence>
<sequence length="191" mass="21802">MTDESSPSTQPVQLHLGCGKRFIPGFVHIDLAVFEHIDYTHRIDQLPMIETQSVDLIYACHAFEYFDRVEAVTVLQEWGRVLKPGGILRLAVPDFASLIEVYQTYGELGRVIGPLFGRWPIPGTTETVYHKTVYDFHDLQTLLTTNGFEQVQRYDARKTSHAQYDDYAQAYVPHMDQNGILVSLNVEAQKI</sequence>
<comment type="caution">
    <text evidence="2">The sequence shown here is derived from an EMBL/GenBank/DDBJ whole genome shotgun (WGS) entry which is preliminary data.</text>
</comment>
<feature type="domain" description="Methyltransferase type 11" evidence="1">
    <location>
        <begin position="42"/>
        <end position="88"/>
    </location>
</feature>
<name>A0A2M8LHI7_9BACT</name>
<dbReference type="InterPro" id="IPR013216">
    <property type="entry name" value="Methyltransf_11"/>
</dbReference>
<dbReference type="GO" id="GO:0008757">
    <property type="term" value="F:S-adenosylmethionine-dependent methyltransferase activity"/>
    <property type="evidence" value="ECO:0007669"/>
    <property type="project" value="InterPro"/>
</dbReference>
<protein>
    <submittedName>
        <fullName evidence="2">Methyltransferase</fullName>
    </submittedName>
</protein>
<dbReference type="Pfam" id="PF08241">
    <property type="entry name" value="Methyltransf_11"/>
    <property type="match status" value="1"/>
</dbReference>
<gene>
    <name evidence="2" type="ORF">COV05_01795</name>
</gene>
<accession>A0A2M8LHI7</accession>
<dbReference type="InterPro" id="IPR029063">
    <property type="entry name" value="SAM-dependent_MTases_sf"/>
</dbReference>
<keyword evidence="2" id="KW-0489">Methyltransferase</keyword>
<dbReference type="GO" id="GO:0032259">
    <property type="term" value="P:methylation"/>
    <property type="evidence" value="ECO:0007669"/>
    <property type="project" value="UniProtKB-KW"/>
</dbReference>
<proteinExistence type="predicted"/>
<evidence type="ECO:0000259" key="1">
    <source>
        <dbReference type="Pfam" id="PF08241"/>
    </source>
</evidence>
<dbReference type="Proteomes" id="UP000231436">
    <property type="component" value="Unassembled WGS sequence"/>
</dbReference>
<organism evidence="2 3">
    <name type="scientific">Candidatus Uhrbacteria bacterium CG10_big_fil_rev_8_21_14_0_10_48_16</name>
    <dbReference type="NCBI Taxonomy" id="1975038"/>
    <lineage>
        <taxon>Bacteria</taxon>
        <taxon>Candidatus Uhriibacteriota</taxon>
    </lineage>
</organism>
<dbReference type="EMBL" id="PFEU01000008">
    <property type="protein sequence ID" value="PJE76910.1"/>
    <property type="molecule type" value="Genomic_DNA"/>
</dbReference>
<reference evidence="3" key="1">
    <citation type="submission" date="2017-09" db="EMBL/GenBank/DDBJ databases">
        <title>Depth-based differentiation of microbial function through sediment-hosted aquifers and enrichment of novel symbionts in the deep terrestrial subsurface.</title>
        <authorList>
            <person name="Probst A.J."/>
            <person name="Ladd B."/>
            <person name="Jarett J.K."/>
            <person name="Geller-Mcgrath D.E."/>
            <person name="Sieber C.M.K."/>
            <person name="Emerson J.B."/>
            <person name="Anantharaman K."/>
            <person name="Thomas B.C."/>
            <person name="Malmstrom R."/>
            <person name="Stieglmeier M."/>
            <person name="Klingl A."/>
            <person name="Woyke T."/>
            <person name="Ryan C.M."/>
            <person name="Banfield J.F."/>
        </authorList>
    </citation>
    <scope>NUCLEOTIDE SEQUENCE [LARGE SCALE GENOMIC DNA]</scope>
</reference>
<dbReference type="Gene3D" id="3.40.50.150">
    <property type="entry name" value="Vaccinia Virus protein VP39"/>
    <property type="match status" value="1"/>
</dbReference>
<dbReference type="AlphaFoldDB" id="A0A2M8LHI7"/>
<dbReference type="SUPFAM" id="SSF53335">
    <property type="entry name" value="S-adenosyl-L-methionine-dependent methyltransferases"/>
    <property type="match status" value="1"/>
</dbReference>
<dbReference type="CDD" id="cd02440">
    <property type="entry name" value="AdoMet_MTases"/>
    <property type="match status" value="1"/>
</dbReference>
<keyword evidence="2" id="KW-0808">Transferase</keyword>